<sequence>MLKEQQILVAFGGNLPLEGERPLEVIERALSRLQDLGFSLNAVSSFYQTPCFPKGAGPDYVNGALSIGSDMAPTEILETLHKVEHEFGRERVSRWAGRTLDLDLLAVDDLILPDLVTQRHWVDLPLEQQTRQAPEQLILPHPRIQDRSFVLIPLKDVAPDWKHPVLGKTVQEICAELPKEEVETVVRL</sequence>
<evidence type="ECO:0000313" key="14">
    <source>
        <dbReference type="EMBL" id="CUH68706.1"/>
    </source>
</evidence>
<dbReference type="Proteomes" id="UP000051887">
    <property type="component" value="Unassembled WGS sequence"/>
</dbReference>
<dbReference type="AlphaFoldDB" id="A0A0P1FYG2"/>
<evidence type="ECO:0000256" key="4">
    <source>
        <dbReference type="ARBA" id="ARBA00016218"/>
    </source>
</evidence>
<evidence type="ECO:0000256" key="5">
    <source>
        <dbReference type="ARBA" id="ARBA00022679"/>
    </source>
</evidence>
<reference evidence="14 16" key="1">
    <citation type="submission" date="2015-09" db="EMBL/GenBank/DDBJ databases">
        <authorList>
            <person name="Rodrigo-Torres L."/>
            <person name="Arahal D.R."/>
        </authorList>
    </citation>
    <scope>NUCLEOTIDE SEQUENCE [LARGE SCALE GENOMIC DNA]</scope>
    <source>
        <strain evidence="14 16">CECT 5118</strain>
    </source>
</reference>
<keyword evidence="8" id="KW-0067">ATP-binding</keyword>
<dbReference type="GO" id="GO:0046654">
    <property type="term" value="P:tetrahydrofolate biosynthetic process"/>
    <property type="evidence" value="ECO:0007669"/>
    <property type="project" value="UniProtKB-UniPathway"/>
</dbReference>
<reference evidence="15 17" key="2">
    <citation type="submission" date="2015-09" db="EMBL/GenBank/DDBJ databases">
        <authorList>
            <consortium name="Swine Surveillance"/>
        </authorList>
    </citation>
    <scope>NUCLEOTIDE SEQUENCE [LARGE SCALE GENOMIC DNA]</scope>
    <source>
        <strain evidence="15 17">5120</strain>
    </source>
</reference>
<protein>
    <recommendedName>
        <fullName evidence="4">2-amino-4-hydroxy-6-hydroxymethyldihydropteridine pyrophosphokinase</fullName>
        <ecNumber evidence="3">2.7.6.3</ecNumber>
    </recommendedName>
    <alternativeName>
        <fullName evidence="11">6-hydroxymethyl-7,8-dihydropterin pyrophosphokinase</fullName>
    </alternativeName>
    <alternativeName>
        <fullName evidence="12">7,8-dihydro-6-hydroxymethylpterin-pyrophosphokinase</fullName>
    </alternativeName>
</protein>
<keyword evidence="16" id="KW-1185">Reference proteome</keyword>
<evidence type="ECO:0000256" key="10">
    <source>
        <dbReference type="ARBA" id="ARBA00029409"/>
    </source>
</evidence>
<dbReference type="InterPro" id="IPR000550">
    <property type="entry name" value="Hppk"/>
</dbReference>
<proteinExistence type="inferred from homology"/>
<dbReference type="CDD" id="cd00483">
    <property type="entry name" value="HPPK"/>
    <property type="match status" value="1"/>
</dbReference>
<evidence type="ECO:0000313" key="16">
    <source>
        <dbReference type="Proteomes" id="UP000051086"/>
    </source>
</evidence>
<dbReference type="EMBL" id="CYSC01000044">
    <property type="protein sequence ID" value="CUH74080.1"/>
    <property type="molecule type" value="Genomic_DNA"/>
</dbReference>
<dbReference type="GO" id="GO:0046656">
    <property type="term" value="P:folic acid biosynthetic process"/>
    <property type="evidence" value="ECO:0007669"/>
    <property type="project" value="UniProtKB-KW"/>
</dbReference>
<organism evidence="15 17">
    <name type="scientific">Thalassovita autumnalis</name>
    <dbReference type="NCBI Taxonomy" id="2072972"/>
    <lineage>
        <taxon>Bacteria</taxon>
        <taxon>Pseudomonadati</taxon>
        <taxon>Pseudomonadota</taxon>
        <taxon>Alphaproteobacteria</taxon>
        <taxon>Rhodobacterales</taxon>
        <taxon>Roseobacteraceae</taxon>
        <taxon>Thalassovita</taxon>
    </lineage>
</organism>
<evidence type="ECO:0000256" key="3">
    <source>
        <dbReference type="ARBA" id="ARBA00013253"/>
    </source>
</evidence>
<name>A0A0P1FYG2_9RHOB</name>
<dbReference type="PANTHER" id="PTHR43071:SF1">
    <property type="entry name" value="2-AMINO-4-HYDROXY-6-HYDROXYMETHYLDIHYDROPTERIDINE PYROPHOSPHOKINASE"/>
    <property type="match status" value="1"/>
</dbReference>
<dbReference type="PANTHER" id="PTHR43071">
    <property type="entry name" value="2-AMINO-4-HYDROXY-6-HYDROXYMETHYLDIHYDROPTERIDINE PYROPHOSPHOKINASE"/>
    <property type="match status" value="1"/>
</dbReference>
<dbReference type="Gene3D" id="3.30.70.560">
    <property type="entry name" value="7,8-Dihydro-6-hydroxymethylpterin-pyrophosphokinase HPPK"/>
    <property type="match status" value="1"/>
</dbReference>
<dbReference type="RefSeq" id="WP_058245210.1">
    <property type="nucleotide sequence ID" value="NZ_CYSB01000035.1"/>
</dbReference>
<evidence type="ECO:0000256" key="11">
    <source>
        <dbReference type="ARBA" id="ARBA00029766"/>
    </source>
</evidence>
<dbReference type="SUPFAM" id="SSF55083">
    <property type="entry name" value="6-hydroxymethyl-7,8-dihydropterin pyrophosphokinase, HPPK"/>
    <property type="match status" value="1"/>
</dbReference>
<dbReference type="GO" id="GO:0016301">
    <property type="term" value="F:kinase activity"/>
    <property type="evidence" value="ECO:0007669"/>
    <property type="project" value="UniProtKB-KW"/>
</dbReference>
<evidence type="ECO:0000256" key="8">
    <source>
        <dbReference type="ARBA" id="ARBA00022840"/>
    </source>
</evidence>
<dbReference type="GO" id="GO:0005524">
    <property type="term" value="F:ATP binding"/>
    <property type="evidence" value="ECO:0007669"/>
    <property type="project" value="UniProtKB-KW"/>
</dbReference>
<evidence type="ECO:0000256" key="1">
    <source>
        <dbReference type="ARBA" id="ARBA00005051"/>
    </source>
</evidence>
<evidence type="ECO:0000259" key="13">
    <source>
        <dbReference type="Pfam" id="PF01288"/>
    </source>
</evidence>
<accession>A0A0P1FYG2</accession>
<evidence type="ECO:0000313" key="17">
    <source>
        <dbReference type="Proteomes" id="UP000051887"/>
    </source>
</evidence>
<dbReference type="Pfam" id="PF01288">
    <property type="entry name" value="HPPK"/>
    <property type="match status" value="1"/>
</dbReference>
<dbReference type="OrthoDB" id="9808041at2"/>
<dbReference type="NCBIfam" id="TIGR01498">
    <property type="entry name" value="folK"/>
    <property type="match status" value="1"/>
</dbReference>
<comment type="pathway">
    <text evidence="1">Cofactor biosynthesis; tetrahydrofolate biosynthesis; 2-amino-4-hydroxy-6-hydroxymethyl-7,8-dihydropteridine diphosphate from 7,8-dihydroneopterin triphosphate: step 4/4.</text>
</comment>
<evidence type="ECO:0000313" key="15">
    <source>
        <dbReference type="EMBL" id="CUH74080.1"/>
    </source>
</evidence>
<dbReference type="UniPathway" id="UPA00077">
    <property type="reaction ID" value="UER00155"/>
</dbReference>
<dbReference type="Proteomes" id="UP000051086">
    <property type="component" value="Unassembled WGS sequence"/>
</dbReference>
<dbReference type="GO" id="GO:0003848">
    <property type="term" value="F:2-amino-4-hydroxy-6-hydroxymethyldihydropteridine diphosphokinase activity"/>
    <property type="evidence" value="ECO:0007669"/>
    <property type="project" value="UniProtKB-EC"/>
</dbReference>
<evidence type="ECO:0000256" key="2">
    <source>
        <dbReference type="ARBA" id="ARBA00005810"/>
    </source>
</evidence>
<dbReference type="EC" id="2.7.6.3" evidence="3"/>
<keyword evidence="5 15" id="KW-0808">Transferase</keyword>
<evidence type="ECO:0000256" key="12">
    <source>
        <dbReference type="ARBA" id="ARBA00033413"/>
    </source>
</evidence>
<dbReference type="EMBL" id="CYSB01000035">
    <property type="protein sequence ID" value="CUH68706.1"/>
    <property type="molecule type" value="Genomic_DNA"/>
</dbReference>
<dbReference type="InterPro" id="IPR035907">
    <property type="entry name" value="Hppk_sf"/>
</dbReference>
<keyword evidence="7 15" id="KW-0418">Kinase</keyword>
<comment type="function">
    <text evidence="10">Catalyzes the transfer of pyrophosphate from adenosine triphosphate (ATP) to 6-hydroxymethyl-7,8-dihydropterin, an enzymatic step in folate biosynthesis pathway.</text>
</comment>
<comment type="similarity">
    <text evidence="2">Belongs to the HPPK family.</text>
</comment>
<evidence type="ECO:0000256" key="6">
    <source>
        <dbReference type="ARBA" id="ARBA00022741"/>
    </source>
</evidence>
<evidence type="ECO:0000256" key="9">
    <source>
        <dbReference type="ARBA" id="ARBA00022909"/>
    </source>
</evidence>
<keyword evidence="9" id="KW-0289">Folate biosynthesis</keyword>
<gene>
    <name evidence="15" type="primary">folK</name>
    <name evidence="14" type="ORF">TL5118_02734</name>
    <name evidence="15" type="ORF">TL5120_03898</name>
</gene>
<evidence type="ECO:0000256" key="7">
    <source>
        <dbReference type="ARBA" id="ARBA00022777"/>
    </source>
</evidence>
<feature type="domain" description="7,8-dihydro-6-hydroxymethylpterin-pyrophosphokinase" evidence="13">
    <location>
        <begin position="9"/>
        <end position="159"/>
    </location>
</feature>
<keyword evidence="6" id="KW-0547">Nucleotide-binding</keyword>